<comment type="similarity">
    <text evidence="1">Belongs to the helicase family. UvrD subfamily.</text>
</comment>
<dbReference type="PROSITE" id="PS51198">
    <property type="entry name" value="UVRD_HELICASE_ATP_BIND"/>
    <property type="match status" value="1"/>
</dbReference>
<keyword evidence="4 11" id="KW-0347">Helicase</keyword>
<dbReference type="GO" id="GO:0005829">
    <property type="term" value="C:cytosol"/>
    <property type="evidence" value="ECO:0007669"/>
    <property type="project" value="TreeGrafter"/>
</dbReference>
<evidence type="ECO:0000313" key="14">
    <source>
        <dbReference type="EMBL" id="KGN01516.1"/>
    </source>
</evidence>
<keyword evidence="7" id="KW-0413">Isomerase</keyword>
<dbReference type="InterPro" id="IPR013986">
    <property type="entry name" value="DExx_box_DNA_helicase_dom_sf"/>
</dbReference>
<evidence type="ECO:0000259" key="13">
    <source>
        <dbReference type="PROSITE" id="PS51217"/>
    </source>
</evidence>
<dbReference type="PANTHER" id="PTHR11070:SF2">
    <property type="entry name" value="ATP-DEPENDENT DNA HELICASE SRS2"/>
    <property type="match status" value="1"/>
</dbReference>
<evidence type="ECO:0000259" key="12">
    <source>
        <dbReference type="PROSITE" id="PS51198"/>
    </source>
</evidence>
<comment type="catalytic activity">
    <reaction evidence="10">
        <text>ATP + H2O = ADP + phosphate + H(+)</text>
        <dbReference type="Rhea" id="RHEA:13065"/>
        <dbReference type="ChEBI" id="CHEBI:15377"/>
        <dbReference type="ChEBI" id="CHEBI:15378"/>
        <dbReference type="ChEBI" id="CHEBI:30616"/>
        <dbReference type="ChEBI" id="CHEBI:43474"/>
        <dbReference type="ChEBI" id="CHEBI:456216"/>
        <dbReference type="EC" id="5.6.2.4"/>
    </reaction>
</comment>
<feature type="domain" description="UvrD-like helicase ATP-binding" evidence="12">
    <location>
        <begin position="23"/>
        <end position="331"/>
    </location>
</feature>
<dbReference type="InterPro" id="IPR027417">
    <property type="entry name" value="P-loop_NTPase"/>
</dbReference>
<dbReference type="InterPro" id="IPR014017">
    <property type="entry name" value="DNA_helicase_UvrD-like_C"/>
</dbReference>
<evidence type="ECO:0000256" key="6">
    <source>
        <dbReference type="ARBA" id="ARBA00023125"/>
    </source>
</evidence>
<dbReference type="CDD" id="cd17932">
    <property type="entry name" value="DEXQc_UvrD"/>
    <property type="match status" value="1"/>
</dbReference>
<protein>
    <recommendedName>
        <fullName evidence="9">DNA 3'-5' helicase</fullName>
        <ecNumber evidence="9">5.6.2.4</ecNumber>
    </recommendedName>
</protein>
<evidence type="ECO:0000256" key="11">
    <source>
        <dbReference type="PROSITE-ProRule" id="PRU00560"/>
    </source>
</evidence>
<keyword evidence="2 11" id="KW-0547">Nucleotide-binding</keyword>
<dbReference type="EC" id="5.6.2.4" evidence="9"/>
<evidence type="ECO:0000256" key="9">
    <source>
        <dbReference type="ARBA" id="ARBA00034808"/>
    </source>
</evidence>
<comment type="caution">
    <text evidence="14">The sequence shown here is derived from an EMBL/GenBank/DDBJ whole genome shotgun (WGS) entry which is preliminary data.</text>
</comment>
<dbReference type="Proteomes" id="UP000030014">
    <property type="component" value="Unassembled WGS sequence"/>
</dbReference>
<keyword evidence="6" id="KW-0238">DNA-binding</keyword>
<dbReference type="PANTHER" id="PTHR11070">
    <property type="entry name" value="UVRD / RECB / PCRA DNA HELICASE FAMILY MEMBER"/>
    <property type="match status" value="1"/>
</dbReference>
<evidence type="ECO:0000256" key="8">
    <source>
        <dbReference type="ARBA" id="ARBA00034617"/>
    </source>
</evidence>
<evidence type="ECO:0000256" key="2">
    <source>
        <dbReference type="ARBA" id="ARBA00022741"/>
    </source>
</evidence>
<accession>A0A0A0IPU0</accession>
<evidence type="ECO:0000256" key="5">
    <source>
        <dbReference type="ARBA" id="ARBA00022840"/>
    </source>
</evidence>
<dbReference type="Gene3D" id="3.40.50.300">
    <property type="entry name" value="P-loop containing nucleotide triphosphate hydrolases"/>
    <property type="match status" value="3"/>
</dbReference>
<evidence type="ECO:0000256" key="3">
    <source>
        <dbReference type="ARBA" id="ARBA00022801"/>
    </source>
</evidence>
<dbReference type="AlphaFoldDB" id="A0A0A0IPU0"/>
<dbReference type="Gene3D" id="1.10.10.160">
    <property type="match status" value="1"/>
</dbReference>
<evidence type="ECO:0000313" key="15">
    <source>
        <dbReference type="Proteomes" id="UP000030014"/>
    </source>
</evidence>
<dbReference type="SUPFAM" id="SSF52540">
    <property type="entry name" value="P-loop containing nucleoside triphosphate hydrolases"/>
    <property type="match status" value="1"/>
</dbReference>
<sequence>MIEKSILEEFFYLRDKIIEYRYKELNEEQLSAVLSNNRNLAVIACPGAGKTTTLIRKVDYLVTFGPIYKTKYYPESLNKEDIEILKEYIDYNKVNKRLNFLLRQKAINPNNIMIITFTRAAAKNMKKKYKALGNYKNSPFFGTFHGLFYKILSRVENRINIISTSIAYKLIKGVLSTYLDEISDEKIKETLNSISYYKTINEDKDKFSPKIDKDIFLECYRTYEDYKLKNNLLDFDDLQLRCKSLFMKNIKLLNGYRNLFKYILIDEFQDCDEIQIDILKLLNEDNSIFAVGDEDQCIYGFRGSKPECMVNFDMHFKDGKKIFLTTNYRCPKSVVNISDNLIKNNKMRNDKIFNANKEDMNKINVMNYIDERNQADSISINIMKLNSVSGYRYEDNAIIYRTNVESRSIIDSFIRKKIPFQLLDKEYNFFEHFICKDIIAYLKLSIDCADKESFLRIINRPFRYISKVNLEKVKRNNSGQDCFEILKDNENIPPFQLKKIDDIKKDIQYLNKISLAGAINSVLNNLEYYEYLKDYSIKFKMDISELEEILEEFISASKDYNTIITFLAHINEVEYEIKNNKNNEQKSGVILSTIHGVKGMEFKNVFILNCNEENIPHINSIETNIEEERRLFYVGVTRTIENLWLCICNDIRGKTKKTSRFIEECDLSIIFNNLFKKDDMVIHKSFGNGKIISVNNNIIEILFENNIIRSFDSLVLYNNGLIERLV</sequence>
<dbReference type="GO" id="GO:0043138">
    <property type="term" value="F:3'-5' DNA helicase activity"/>
    <property type="evidence" value="ECO:0007669"/>
    <property type="project" value="UniProtKB-EC"/>
</dbReference>
<dbReference type="GO" id="GO:0005524">
    <property type="term" value="F:ATP binding"/>
    <property type="evidence" value="ECO:0007669"/>
    <property type="project" value="UniProtKB-UniRule"/>
</dbReference>
<dbReference type="GO" id="GO:0016887">
    <property type="term" value="F:ATP hydrolysis activity"/>
    <property type="evidence" value="ECO:0007669"/>
    <property type="project" value="RHEA"/>
</dbReference>
<dbReference type="GO" id="GO:0000725">
    <property type="term" value="P:recombinational repair"/>
    <property type="evidence" value="ECO:0007669"/>
    <property type="project" value="TreeGrafter"/>
</dbReference>
<dbReference type="Pfam" id="PF00580">
    <property type="entry name" value="UvrD-helicase"/>
    <property type="match status" value="2"/>
</dbReference>
<evidence type="ECO:0000256" key="4">
    <source>
        <dbReference type="ARBA" id="ARBA00022806"/>
    </source>
</evidence>
<dbReference type="RefSeq" id="WP_039258987.1">
    <property type="nucleotide sequence ID" value="NZ_JDRY01000007.1"/>
</dbReference>
<dbReference type="GO" id="GO:0033202">
    <property type="term" value="C:DNA helicase complex"/>
    <property type="evidence" value="ECO:0007669"/>
    <property type="project" value="TreeGrafter"/>
</dbReference>
<dbReference type="InterPro" id="IPR000212">
    <property type="entry name" value="DNA_helicase_UvrD/REP"/>
</dbReference>
<name>A0A0A0IPU0_CLOBO</name>
<organism evidence="14 15">
    <name type="scientific">Clostridium botulinum C/D str. DC5</name>
    <dbReference type="NCBI Taxonomy" id="1443128"/>
    <lineage>
        <taxon>Bacteria</taxon>
        <taxon>Bacillati</taxon>
        <taxon>Bacillota</taxon>
        <taxon>Clostridia</taxon>
        <taxon>Eubacteriales</taxon>
        <taxon>Clostridiaceae</taxon>
        <taxon>Clostridium</taxon>
    </lineage>
</organism>
<proteinExistence type="inferred from homology"/>
<dbReference type="InterPro" id="IPR014016">
    <property type="entry name" value="UvrD-like_ATP-bd"/>
</dbReference>
<comment type="catalytic activity">
    <reaction evidence="8">
        <text>Couples ATP hydrolysis with the unwinding of duplex DNA by translocating in the 3'-5' direction.</text>
        <dbReference type="EC" id="5.6.2.4"/>
    </reaction>
</comment>
<evidence type="ECO:0000256" key="10">
    <source>
        <dbReference type="ARBA" id="ARBA00048988"/>
    </source>
</evidence>
<evidence type="ECO:0000256" key="1">
    <source>
        <dbReference type="ARBA" id="ARBA00009922"/>
    </source>
</evidence>
<dbReference type="Gene3D" id="1.10.486.10">
    <property type="entry name" value="PCRA, domain 4"/>
    <property type="match status" value="1"/>
</dbReference>
<feature type="domain" description="UvrD-like helicase C-terminal" evidence="13">
    <location>
        <begin position="332"/>
        <end position="599"/>
    </location>
</feature>
<dbReference type="EMBL" id="JDRY01000007">
    <property type="protein sequence ID" value="KGN01516.1"/>
    <property type="molecule type" value="Genomic_DNA"/>
</dbReference>
<keyword evidence="3 11" id="KW-0378">Hydrolase</keyword>
<gene>
    <name evidence="14" type="ORF">Z955_01155</name>
</gene>
<dbReference type="PROSITE" id="PS51217">
    <property type="entry name" value="UVRD_HELICASE_CTER"/>
    <property type="match status" value="1"/>
</dbReference>
<reference evidence="14 15" key="1">
    <citation type="submission" date="2014-01" db="EMBL/GenBank/DDBJ databases">
        <title>Plasmidome dynamics in the species complex Clostridium novyi sensu lato converts strains of independent lineages into distinctly different pathogens.</title>
        <authorList>
            <person name="Skarin H."/>
            <person name="Segerman B."/>
        </authorList>
    </citation>
    <scope>NUCLEOTIDE SEQUENCE [LARGE SCALE GENOMIC DNA]</scope>
    <source>
        <strain evidence="14 15">DC5</strain>
    </source>
</reference>
<dbReference type="Pfam" id="PF13361">
    <property type="entry name" value="UvrD_C"/>
    <property type="match status" value="1"/>
</dbReference>
<keyword evidence="5 11" id="KW-0067">ATP-binding</keyword>
<evidence type="ECO:0000256" key="7">
    <source>
        <dbReference type="ARBA" id="ARBA00023235"/>
    </source>
</evidence>
<dbReference type="GO" id="GO:0003677">
    <property type="term" value="F:DNA binding"/>
    <property type="evidence" value="ECO:0007669"/>
    <property type="project" value="UniProtKB-KW"/>
</dbReference>
<feature type="binding site" evidence="11">
    <location>
        <begin position="44"/>
        <end position="51"/>
    </location>
    <ligand>
        <name>ATP</name>
        <dbReference type="ChEBI" id="CHEBI:30616"/>
    </ligand>
</feature>